<evidence type="ECO:0000313" key="2">
    <source>
        <dbReference type="Proteomes" id="UP000620633"/>
    </source>
</evidence>
<evidence type="ECO:0000313" key="1">
    <source>
        <dbReference type="EMBL" id="GGS33888.1"/>
    </source>
</evidence>
<comment type="caution">
    <text evidence="1">The sequence shown here is derived from an EMBL/GenBank/DDBJ whole genome shotgun (WGS) entry which is preliminary data.</text>
</comment>
<proteinExistence type="predicted"/>
<protein>
    <submittedName>
        <fullName evidence="1">Uncharacterized protein</fullName>
    </submittedName>
</protein>
<name>A0ABQ2SM69_9DEIO</name>
<dbReference type="Proteomes" id="UP000620633">
    <property type="component" value="Unassembled WGS sequence"/>
</dbReference>
<keyword evidence="2" id="KW-1185">Reference proteome</keyword>
<sequence length="73" mass="8348">MGMKNRTRVKGNSGKFGLILAAAPVVLELLIKARQQQKKQGRYATARKRDRVIDTLLAGAQRAVGRRNRRRWF</sequence>
<gene>
    <name evidence="1" type="ORF">GCM10008961_27110</name>
</gene>
<dbReference type="EMBL" id="BMQO01000014">
    <property type="protein sequence ID" value="GGS33888.1"/>
    <property type="molecule type" value="Genomic_DNA"/>
</dbReference>
<reference evidence="2" key="1">
    <citation type="journal article" date="2019" name="Int. J. Syst. Evol. Microbiol.">
        <title>The Global Catalogue of Microorganisms (GCM) 10K type strain sequencing project: providing services to taxonomists for standard genome sequencing and annotation.</title>
        <authorList>
            <consortium name="The Broad Institute Genomics Platform"/>
            <consortium name="The Broad Institute Genome Sequencing Center for Infectious Disease"/>
            <person name="Wu L."/>
            <person name="Ma J."/>
        </authorList>
    </citation>
    <scope>NUCLEOTIDE SEQUENCE [LARGE SCALE GENOMIC DNA]</scope>
    <source>
        <strain evidence="2">JCM 31406</strain>
    </source>
</reference>
<accession>A0ABQ2SM69</accession>
<organism evidence="1 2">
    <name type="scientific">Deinococcus knuensis</name>
    <dbReference type="NCBI Taxonomy" id="1837380"/>
    <lineage>
        <taxon>Bacteria</taxon>
        <taxon>Thermotogati</taxon>
        <taxon>Deinococcota</taxon>
        <taxon>Deinococci</taxon>
        <taxon>Deinococcales</taxon>
        <taxon>Deinococcaceae</taxon>
        <taxon>Deinococcus</taxon>
    </lineage>
</organism>